<sequence length="97" mass="10758">MNKIARVILLSAAALSLSACFKDDAGIDQSGLCTYNTDAQAERCKPGQLAWFRPEQQSNEQVQLSVAAAYCDFNYQVMYNRSGVVCVFTDKRLNVVK</sequence>
<evidence type="ECO:0000256" key="1">
    <source>
        <dbReference type="SAM" id="SignalP"/>
    </source>
</evidence>
<protein>
    <recommendedName>
        <fullName evidence="4">Lipoprotein</fullName>
    </recommendedName>
</protein>
<reference evidence="3" key="1">
    <citation type="submission" date="2018-09" db="EMBL/GenBank/DDBJ databases">
        <authorList>
            <person name="Zhu H."/>
        </authorList>
    </citation>
    <scope>NUCLEOTIDE SEQUENCE [LARGE SCALE GENOMIC DNA]</scope>
    <source>
        <strain evidence="3">K2W31S-8</strain>
    </source>
</reference>
<organism evidence="2 3">
    <name type="scientific">Pseudomonas cavernae</name>
    <dbReference type="NCBI Taxonomy" id="2320867"/>
    <lineage>
        <taxon>Bacteria</taxon>
        <taxon>Pseudomonadati</taxon>
        <taxon>Pseudomonadota</taxon>
        <taxon>Gammaproteobacteria</taxon>
        <taxon>Pseudomonadales</taxon>
        <taxon>Pseudomonadaceae</taxon>
        <taxon>Pseudomonas</taxon>
    </lineage>
</organism>
<dbReference type="RefSeq" id="WP_119892753.1">
    <property type="nucleotide sequence ID" value="NZ_CP032419.1"/>
</dbReference>
<dbReference type="Proteomes" id="UP000265560">
    <property type="component" value="Chromosome"/>
</dbReference>
<feature type="signal peptide" evidence="1">
    <location>
        <begin position="1"/>
        <end position="21"/>
    </location>
</feature>
<dbReference type="EMBL" id="CP032419">
    <property type="protein sequence ID" value="AYC32131.1"/>
    <property type="molecule type" value="Genomic_DNA"/>
</dbReference>
<dbReference type="KEGG" id="pcav:D3880_06920"/>
<accession>A0A385Z0F0</accession>
<evidence type="ECO:0000313" key="2">
    <source>
        <dbReference type="EMBL" id="AYC32131.1"/>
    </source>
</evidence>
<gene>
    <name evidence="2" type="ORF">D3880_06920</name>
</gene>
<dbReference type="OrthoDB" id="7064820at2"/>
<feature type="chain" id="PRO_5017339957" description="Lipoprotein" evidence="1">
    <location>
        <begin position="22"/>
        <end position="97"/>
    </location>
</feature>
<name>A0A385Z0F0_9PSED</name>
<dbReference type="PROSITE" id="PS51257">
    <property type="entry name" value="PROKAR_LIPOPROTEIN"/>
    <property type="match status" value="1"/>
</dbReference>
<dbReference type="AlphaFoldDB" id="A0A385Z0F0"/>
<keyword evidence="1" id="KW-0732">Signal</keyword>
<evidence type="ECO:0008006" key="4">
    <source>
        <dbReference type="Google" id="ProtNLM"/>
    </source>
</evidence>
<evidence type="ECO:0000313" key="3">
    <source>
        <dbReference type="Proteomes" id="UP000265560"/>
    </source>
</evidence>
<proteinExistence type="predicted"/>
<keyword evidence="3" id="KW-1185">Reference proteome</keyword>